<comment type="caution">
    <text evidence="6">The sequence shown here is derived from an EMBL/GenBank/DDBJ whole genome shotgun (WGS) entry which is preliminary data.</text>
</comment>
<sequence>MEGYSQDTCHAYVASMSTSYGYVPSKAAAVAFVVFFGVSMVAHMAQTFFFRTWWCAVFSIGCLVELLGWAARAWSSICPYAQTPYMMQITTLIIGKCSSK</sequence>
<comment type="subcellular location">
    <subcellularLocation>
        <location evidence="1">Membrane</location>
        <topology evidence="1">Multi-pass membrane protein</topology>
    </subcellularLocation>
</comment>
<evidence type="ECO:0000256" key="2">
    <source>
        <dbReference type="ARBA" id="ARBA00022692"/>
    </source>
</evidence>
<dbReference type="InterPro" id="IPR007568">
    <property type="entry name" value="RTA1"/>
</dbReference>
<dbReference type="GO" id="GO:0005886">
    <property type="term" value="C:plasma membrane"/>
    <property type="evidence" value="ECO:0007669"/>
    <property type="project" value="TreeGrafter"/>
</dbReference>
<dbReference type="Pfam" id="PF04479">
    <property type="entry name" value="RTA1"/>
    <property type="match status" value="1"/>
</dbReference>
<reference evidence="6" key="1">
    <citation type="submission" date="2021-07" db="EMBL/GenBank/DDBJ databases">
        <authorList>
            <person name="Branca A.L. A."/>
        </authorList>
    </citation>
    <scope>NUCLEOTIDE SEQUENCE</scope>
</reference>
<protein>
    <submittedName>
        <fullName evidence="6">Uncharacterized protein</fullName>
    </submittedName>
</protein>
<name>A0A9W4J364_9EURO</name>
<gene>
    <name evidence="6" type="ORF">PSALAMII_LOCUS5225</name>
</gene>
<organism evidence="6 7">
    <name type="scientific">Penicillium salamii</name>
    <dbReference type="NCBI Taxonomy" id="1612424"/>
    <lineage>
        <taxon>Eukaryota</taxon>
        <taxon>Fungi</taxon>
        <taxon>Dikarya</taxon>
        <taxon>Ascomycota</taxon>
        <taxon>Pezizomycotina</taxon>
        <taxon>Eurotiomycetes</taxon>
        <taxon>Eurotiomycetidae</taxon>
        <taxon>Eurotiales</taxon>
        <taxon>Aspergillaceae</taxon>
        <taxon>Penicillium</taxon>
    </lineage>
</organism>
<dbReference type="AlphaFoldDB" id="A0A9W4J364"/>
<keyword evidence="7" id="KW-1185">Reference proteome</keyword>
<evidence type="ECO:0000256" key="4">
    <source>
        <dbReference type="ARBA" id="ARBA00023136"/>
    </source>
</evidence>
<dbReference type="GO" id="GO:0000324">
    <property type="term" value="C:fungal-type vacuole"/>
    <property type="evidence" value="ECO:0007669"/>
    <property type="project" value="TreeGrafter"/>
</dbReference>
<evidence type="ECO:0000256" key="1">
    <source>
        <dbReference type="ARBA" id="ARBA00004141"/>
    </source>
</evidence>
<evidence type="ECO:0000256" key="3">
    <source>
        <dbReference type="ARBA" id="ARBA00022989"/>
    </source>
</evidence>
<keyword evidence="2 5" id="KW-0812">Transmembrane</keyword>
<dbReference type="Proteomes" id="UP001152649">
    <property type="component" value="Unassembled WGS sequence"/>
</dbReference>
<keyword evidence="3 5" id="KW-1133">Transmembrane helix</keyword>
<dbReference type="OrthoDB" id="4521223at2759"/>
<evidence type="ECO:0000313" key="7">
    <source>
        <dbReference type="Proteomes" id="UP001152649"/>
    </source>
</evidence>
<feature type="transmembrane region" description="Helical" evidence="5">
    <location>
        <begin position="52"/>
        <end position="71"/>
    </location>
</feature>
<keyword evidence="4 5" id="KW-0472">Membrane</keyword>
<feature type="transmembrane region" description="Helical" evidence="5">
    <location>
        <begin position="27"/>
        <end position="45"/>
    </location>
</feature>
<proteinExistence type="predicted"/>
<evidence type="ECO:0000313" key="6">
    <source>
        <dbReference type="EMBL" id="CAG8375940.1"/>
    </source>
</evidence>
<dbReference type="PANTHER" id="PTHR31465:SF11">
    <property type="entry name" value="DOMAIN PROTEIN, PUTATIVE (AFU_ORTHOLOGUE AFUA_3G10770)-RELATED"/>
    <property type="match status" value="1"/>
</dbReference>
<dbReference type="EMBL" id="CAJVPG010000222">
    <property type="protein sequence ID" value="CAG8375940.1"/>
    <property type="molecule type" value="Genomic_DNA"/>
</dbReference>
<dbReference type="PANTHER" id="PTHR31465">
    <property type="entry name" value="PROTEIN RTA1-RELATED"/>
    <property type="match status" value="1"/>
</dbReference>
<accession>A0A9W4J364</accession>
<evidence type="ECO:0000256" key="5">
    <source>
        <dbReference type="SAM" id="Phobius"/>
    </source>
</evidence>